<organism evidence="2 3">
    <name type="scientific">Blepharisma stoltei</name>
    <dbReference type="NCBI Taxonomy" id="1481888"/>
    <lineage>
        <taxon>Eukaryota</taxon>
        <taxon>Sar</taxon>
        <taxon>Alveolata</taxon>
        <taxon>Ciliophora</taxon>
        <taxon>Postciliodesmatophora</taxon>
        <taxon>Heterotrichea</taxon>
        <taxon>Heterotrichida</taxon>
        <taxon>Blepharismidae</taxon>
        <taxon>Blepharisma</taxon>
    </lineage>
</organism>
<protein>
    <submittedName>
        <fullName evidence="2">Uncharacterized protein</fullName>
    </submittedName>
</protein>
<gene>
    <name evidence="2" type="ORF">BSTOLATCC_MIC55801</name>
</gene>
<dbReference type="EMBL" id="CAJZBQ010000054">
    <property type="protein sequence ID" value="CAG9332351.1"/>
    <property type="molecule type" value="Genomic_DNA"/>
</dbReference>
<feature type="coiled-coil region" evidence="1">
    <location>
        <begin position="24"/>
        <end position="51"/>
    </location>
</feature>
<keyword evidence="1" id="KW-0175">Coiled coil</keyword>
<evidence type="ECO:0000313" key="2">
    <source>
        <dbReference type="EMBL" id="CAG9332351.1"/>
    </source>
</evidence>
<feature type="coiled-coil region" evidence="1">
    <location>
        <begin position="89"/>
        <end position="116"/>
    </location>
</feature>
<comment type="caution">
    <text evidence="2">The sequence shown here is derived from an EMBL/GenBank/DDBJ whole genome shotgun (WGS) entry which is preliminary data.</text>
</comment>
<sequence length="145" mass="17004">MIKLQNPKNIDSLEEEQKILHKALILASLDLREAKSRVEELKIENDSIKRNIPSLLLPEPEIDLPELLTTLQPKLYELREAIMVQKVRKAKLAKEVEEIKDKCNRKEVELKGLKRRQQIQKKGSYFIKHQIKKSFVGQPKEEENN</sequence>
<reference evidence="2" key="1">
    <citation type="submission" date="2021-09" db="EMBL/GenBank/DDBJ databases">
        <authorList>
            <consortium name="AG Swart"/>
            <person name="Singh M."/>
            <person name="Singh A."/>
            <person name="Seah K."/>
            <person name="Emmerich C."/>
        </authorList>
    </citation>
    <scope>NUCLEOTIDE SEQUENCE</scope>
    <source>
        <strain evidence="2">ATCC30299</strain>
    </source>
</reference>
<dbReference type="AlphaFoldDB" id="A0AAU9K4N6"/>
<name>A0AAU9K4N6_9CILI</name>
<proteinExistence type="predicted"/>
<evidence type="ECO:0000256" key="1">
    <source>
        <dbReference type="SAM" id="Coils"/>
    </source>
</evidence>
<evidence type="ECO:0000313" key="3">
    <source>
        <dbReference type="Proteomes" id="UP001162131"/>
    </source>
</evidence>
<keyword evidence="3" id="KW-1185">Reference proteome</keyword>
<dbReference type="Proteomes" id="UP001162131">
    <property type="component" value="Unassembled WGS sequence"/>
</dbReference>
<accession>A0AAU9K4N6</accession>